<evidence type="ECO:0000313" key="5">
    <source>
        <dbReference type="WBParaSite" id="DME_0000600901-mRNA-1"/>
    </source>
</evidence>
<gene>
    <name evidence="2" type="ORF">DME_LOCUS948</name>
</gene>
<dbReference type="Pfam" id="PF16124">
    <property type="entry name" value="RecQ_Zn_bind"/>
    <property type="match status" value="1"/>
</dbReference>
<evidence type="ECO:0000313" key="4">
    <source>
        <dbReference type="Proteomes" id="UP000274756"/>
    </source>
</evidence>
<feature type="domain" description="ATP-dependent DNA helicase RecQ zinc-binding" evidence="1">
    <location>
        <begin position="20"/>
        <end position="67"/>
    </location>
</feature>
<evidence type="ECO:0000313" key="2">
    <source>
        <dbReference type="EMBL" id="VDN50975.1"/>
    </source>
</evidence>
<dbReference type="WBParaSite" id="DME_0000600901-mRNA-1">
    <property type="protein sequence ID" value="DME_0000600901-mRNA-1"/>
    <property type="gene ID" value="DME_0000600901"/>
</dbReference>
<protein>
    <submittedName>
        <fullName evidence="5">RecQ_Zn_bind domain-containing protein</fullName>
    </submittedName>
</protein>
<keyword evidence="4" id="KW-1185">Reference proteome</keyword>
<dbReference type="STRING" id="318479.A0A0N4UF20"/>
<dbReference type="InterPro" id="IPR032284">
    <property type="entry name" value="RecQ_Zn-bd"/>
</dbReference>
<dbReference type="OrthoDB" id="10261556at2759"/>
<dbReference type="EMBL" id="UYYG01000011">
    <property type="protein sequence ID" value="VDN50975.1"/>
    <property type="molecule type" value="Genomic_DNA"/>
</dbReference>
<dbReference type="Proteomes" id="UP000274756">
    <property type="component" value="Unassembled WGS sequence"/>
</dbReference>
<dbReference type="Gene3D" id="1.10.10.10">
    <property type="entry name" value="Winged helix-like DNA-binding domain superfamily/Winged helix DNA-binding domain"/>
    <property type="match status" value="1"/>
</dbReference>
<organism evidence="3 5">
    <name type="scientific">Dracunculus medinensis</name>
    <name type="common">Guinea worm</name>
    <dbReference type="NCBI Taxonomy" id="318479"/>
    <lineage>
        <taxon>Eukaryota</taxon>
        <taxon>Metazoa</taxon>
        <taxon>Ecdysozoa</taxon>
        <taxon>Nematoda</taxon>
        <taxon>Chromadorea</taxon>
        <taxon>Rhabditida</taxon>
        <taxon>Spirurina</taxon>
        <taxon>Dracunculoidea</taxon>
        <taxon>Dracunculidae</taxon>
        <taxon>Dracunculus</taxon>
    </lineage>
</organism>
<reference evidence="5" key="1">
    <citation type="submission" date="2017-02" db="UniProtKB">
        <authorList>
            <consortium name="WormBaseParasite"/>
        </authorList>
    </citation>
    <scope>IDENTIFICATION</scope>
</reference>
<proteinExistence type="predicted"/>
<dbReference type="AlphaFoldDB" id="A0A0N4UF20"/>
<reference evidence="2 4" key="2">
    <citation type="submission" date="2018-11" db="EMBL/GenBank/DDBJ databases">
        <authorList>
            <consortium name="Pathogen Informatics"/>
        </authorList>
    </citation>
    <scope>NUCLEOTIDE SEQUENCE [LARGE SCALE GENOMIC DNA]</scope>
</reference>
<dbReference type="Proteomes" id="UP000038040">
    <property type="component" value="Unplaced"/>
</dbReference>
<accession>A0A0N4UF20</accession>
<evidence type="ECO:0000313" key="3">
    <source>
        <dbReference type="Proteomes" id="UP000038040"/>
    </source>
</evidence>
<dbReference type="InterPro" id="IPR036388">
    <property type="entry name" value="WH-like_DNA-bd_sf"/>
</dbReference>
<sequence>MLTIQTHCCEAKKIEKTLIEQQIKGMQHGFDKMIEYCERLGCRHVAFSKYFGDTDLRACNTSCDHCKNPKICEEAVQKFNGEIWKDSTSMKWHKKPSLFDDSSELYEGGRCSNRFWDSEGGKYDHTKIETEEKKNVRKLLPANLCLDDRYQNYESSNASNLKDNPNIRLIDPQSKTVANVTMNRREAIYDAIYAALIANYYEDLNYTNLQKASSLIEHEIFKSSKNNITYQHKSSQKILEIKRSTKEQKKYELPELPNFSQNNFEGFKLASSLGK</sequence>
<evidence type="ECO:0000259" key="1">
    <source>
        <dbReference type="Pfam" id="PF16124"/>
    </source>
</evidence>
<name>A0A0N4UF20_DRAME</name>